<keyword evidence="4" id="KW-0597">Phosphoprotein</keyword>
<evidence type="ECO:0000256" key="8">
    <source>
        <dbReference type="ARBA" id="ARBA00022912"/>
    </source>
</evidence>
<dbReference type="InterPro" id="IPR000242">
    <property type="entry name" value="PTP_cat"/>
</dbReference>
<evidence type="ECO:0000313" key="17">
    <source>
        <dbReference type="Proteomes" id="UP000663828"/>
    </source>
</evidence>
<dbReference type="Pfam" id="PF16669">
    <property type="entry name" value="TTC5_OB"/>
    <property type="match status" value="1"/>
</dbReference>
<dbReference type="Pfam" id="PF07719">
    <property type="entry name" value="TPR_2"/>
    <property type="match status" value="1"/>
</dbReference>
<evidence type="ECO:0000256" key="5">
    <source>
        <dbReference type="ARBA" id="ARBA00022737"/>
    </source>
</evidence>
<dbReference type="GO" id="GO:0019901">
    <property type="term" value="F:protein kinase binding"/>
    <property type="evidence" value="ECO:0007669"/>
    <property type="project" value="TreeGrafter"/>
</dbReference>
<dbReference type="GO" id="GO:0046426">
    <property type="term" value="P:negative regulation of receptor signaling pathway via JAK-STAT"/>
    <property type="evidence" value="ECO:0007669"/>
    <property type="project" value="TreeGrafter"/>
</dbReference>
<dbReference type="EC" id="3.1.3.48" evidence="3"/>
<dbReference type="AlphaFoldDB" id="A0A815EA30"/>
<evidence type="ECO:0000256" key="11">
    <source>
        <dbReference type="SAM" id="Coils"/>
    </source>
</evidence>
<evidence type="ECO:0000256" key="12">
    <source>
        <dbReference type="SAM" id="MobiDB-lite"/>
    </source>
</evidence>
<dbReference type="InterPro" id="IPR029021">
    <property type="entry name" value="Prot-tyrosine_phosphatase-like"/>
</dbReference>
<keyword evidence="9 13" id="KW-0472">Membrane</keyword>
<gene>
    <name evidence="16" type="ORF">XAT740_LOCUS29258</name>
</gene>
<dbReference type="GO" id="GO:0012505">
    <property type="term" value="C:endomembrane system"/>
    <property type="evidence" value="ECO:0007669"/>
    <property type="project" value="UniProtKB-SubCell"/>
</dbReference>
<dbReference type="PRINTS" id="PR00700">
    <property type="entry name" value="PRTYPHPHTASE"/>
</dbReference>
<sequence length="930" mass="107478">MADLVDEVQLRTAEEAKTVSAFKNDVENLYVYRDDLFKPKSKPTESVKNRYKLIRTRLEQILLNYNEIEEQIRDPCQRALFSYWKGRAFNIFPEYDKRATDYLSKAALLQPSNVLTLNELGESYAKNGEFEMAANCFKNANNKEKSRAVLRNLSIVTRQLASKVTDRTERNRMIEESIQYAKQAVELDVKDGASWYTLANSYVCFYFMVENHPKNLKQAFSAYNLALKDPASENDGDLHYSRGVALQYHEDYAEALASYEHALELDGENEDARNNQDQLLSYLRTITDLIACKGRIKPKKFKTLISILNETPPFYNNVVPLQFLRPGENENATYRGTVVASLGVQDVKLMFILVDTEERCVLVTVYYVDISTSVSLGDIIEIPKPVYRLMNIEWRKEKFSIPALRVDSPKNLKINGKDWPMNTYAPPAISLKRKKFSQILDMSHIEEEFLKIEQEHGWNNLFVKLANDHRMKTSNKKADIALLNMNRGLNRFRDVLPYDDTRVCLLRGSNDYINANYVQIPSANRKYILTQGPLPTTSNHFWQMIWEQNSRVIVMLTRLIEKGCAKCWLYYPDYQNASELTYDDVDLKVVFISDRQHRHYTERKFELINLLTGESRVIIHWSDFDWPDHGAPSNPEPFLQLLRDVRHCGAFDPRFGPPVLHCSAGKLEPTSFTQSYTYFSGIGRSGTFVFVDSILKMLAHTENPGDISLIDILSHIRSQRSGLIQTAEQLRFSYRAIIAGMKVLTDLERNEKLFTECEMNLSSESDSDTDEQTLTDKKHPKGCGRQDNIMPNSRLSDSLEDINCELMRRADSNASSYHPSPKTMRRLISKSESRMSSEDLKQFQPVPLITPQDVETSLRLRQERLAHNENLEKKVSELKAKLQRQNSYNEATLFTLLTTKYRRPFFIGILTIFTGTFFLYKFAFGSNRNR</sequence>
<dbReference type="InterPro" id="IPR038645">
    <property type="entry name" value="TTC5_OB_sf"/>
</dbReference>
<dbReference type="InterPro" id="IPR011990">
    <property type="entry name" value="TPR-like_helical_dom_sf"/>
</dbReference>
<evidence type="ECO:0000259" key="15">
    <source>
        <dbReference type="PROSITE" id="PS50056"/>
    </source>
</evidence>
<evidence type="ECO:0000259" key="14">
    <source>
        <dbReference type="PROSITE" id="PS50055"/>
    </source>
</evidence>
<dbReference type="SMART" id="SM00028">
    <property type="entry name" value="TPR"/>
    <property type="match status" value="2"/>
</dbReference>
<keyword evidence="17" id="KW-1185">Reference proteome</keyword>
<protein>
    <recommendedName>
        <fullName evidence="3">protein-tyrosine-phosphatase</fullName>
        <ecNumber evidence="3">3.1.3.48</ecNumber>
    </recommendedName>
</protein>
<dbReference type="PANTHER" id="PTHR46047">
    <property type="entry name" value="TYROSINE-PROTEIN PHOSPHATASE NON-RECEPTOR TYPE 61F"/>
    <property type="match status" value="1"/>
</dbReference>
<dbReference type="InterPro" id="IPR013105">
    <property type="entry name" value="TPR_2"/>
</dbReference>
<dbReference type="PROSITE" id="PS50005">
    <property type="entry name" value="TPR"/>
    <property type="match status" value="1"/>
</dbReference>
<evidence type="ECO:0000256" key="1">
    <source>
        <dbReference type="ARBA" id="ARBA00004308"/>
    </source>
</evidence>
<feature type="transmembrane region" description="Helical" evidence="13">
    <location>
        <begin position="905"/>
        <end position="924"/>
    </location>
</feature>
<accession>A0A815EA30</accession>
<reference evidence="16" key="1">
    <citation type="submission" date="2021-02" db="EMBL/GenBank/DDBJ databases">
        <authorList>
            <person name="Nowell W R."/>
        </authorList>
    </citation>
    <scope>NUCLEOTIDE SEQUENCE</scope>
</reference>
<evidence type="ECO:0000256" key="4">
    <source>
        <dbReference type="ARBA" id="ARBA00022553"/>
    </source>
</evidence>
<evidence type="ECO:0000256" key="2">
    <source>
        <dbReference type="ARBA" id="ARBA00009701"/>
    </source>
</evidence>
<proteinExistence type="inferred from homology"/>
<feature type="domain" description="Tyrosine specific protein phosphatases" evidence="15">
    <location>
        <begin position="680"/>
        <end position="731"/>
    </location>
</feature>
<keyword evidence="5" id="KW-0677">Repeat</keyword>
<dbReference type="PROSITE" id="PS50055">
    <property type="entry name" value="TYR_PHOSPHATASE_PTP"/>
    <property type="match status" value="1"/>
</dbReference>
<feature type="repeat" description="TPR" evidence="10">
    <location>
        <begin position="236"/>
        <end position="269"/>
    </location>
</feature>
<evidence type="ECO:0000256" key="7">
    <source>
        <dbReference type="ARBA" id="ARBA00022803"/>
    </source>
</evidence>
<dbReference type="SMART" id="SM00194">
    <property type="entry name" value="PTPc"/>
    <property type="match status" value="1"/>
</dbReference>
<evidence type="ECO:0000256" key="9">
    <source>
        <dbReference type="ARBA" id="ARBA00023136"/>
    </source>
</evidence>
<comment type="subcellular location">
    <subcellularLocation>
        <location evidence="1">Endomembrane system</location>
    </subcellularLocation>
</comment>
<dbReference type="PANTHER" id="PTHR46047:SF3">
    <property type="entry name" value="TYROSINE-PROTEIN PHOSPHATASE NON-RECEPTOR TYPE 61F"/>
    <property type="match status" value="1"/>
</dbReference>
<keyword evidence="8" id="KW-0904">Protein phosphatase</keyword>
<dbReference type="InterPro" id="IPR051985">
    <property type="entry name" value="NR_tyrosine_phosphatase"/>
</dbReference>
<evidence type="ECO:0000256" key="3">
    <source>
        <dbReference type="ARBA" id="ARBA00013064"/>
    </source>
</evidence>
<keyword evidence="11" id="KW-0175">Coiled coil</keyword>
<feature type="region of interest" description="Disordered" evidence="12">
    <location>
        <begin position="760"/>
        <end position="795"/>
    </location>
</feature>
<dbReference type="InterPro" id="IPR032076">
    <property type="entry name" value="TTC5_OB"/>
</dbReference>
<dbReference type="SMART" id="SM00404">
    <property type="entry name" value="PTPc_motif"/>
    <property type="match status" value="1"/>
</dbReference>
<dbReference type="PROSITE" id="PS50056">
    <property type="entry name" value="TYR_PHOSPHATASE_2"/>
    <property type="match status" value="1"/>
</dbReference>
<dbReference type="GO" id="GO:0005634">
    <property type="term" value="C:nucleus"/>
    <property type="evidence" value="ECO:0007669"/>
    <property type="project" value="TreeGrafter"/>
</dbReference>
<organism evidence="16 17">
    <name type="scientific">Adineta ricciae</name>
    <name type="common">Rotifer</name>
    <dbReference type="NCBI Taxonomy" id="249248"/>
    <lineage>
        <taxon>Eukaryota</taxon>
        <taxon>Metazoa</taxon>
        <taxon>Spiralia</taxon>
        <taxon>Gnathifera</taxon>
        <taxon>Rotifera</taxon>
        <taxon>Eurotatoria</taxon>
        <taxon>Bdelloidea</taxon>
        <taxon>Adinetida</taxon>
        <taxon>Adinetidae</taxon>
        <taxon>Adineta</taxon>
    </lineage>
</organism>
<dbReference type="GO" id="GO:0070373">
    <property type="term" value="P:negative regulation of ERK1 and ERK2 cascade"/>
    <property type="evidence" value="ECO:0007669"/>
    <property type="project" value="TreeGrafter"/>
</dbReference>
<dbReference type="InterPro" id="IPR019734">
    <property type="entry name" value="TPR_rpt"/>
</dbReference>
<dbReference type="SUPFAM" id="SSF48452">
    <property type="entry name" value="TPR-like"/>
    <property type="match status" value="1"/>
</dbReference>
<dbReference type="Gene3D" id="1.25.40.10">
    <property type="entry name" value="Tetratricopeptide repeat domain"/>
    <property type="match status" value="1"/>
</dbReference>
<dbReference type="EMBL" id="CAJNOR010002540">
    <property type="protein sequence ID" value="CAF1308614.1"/>
    <property type="molecule type" value="Genomic_DNA"/>
</dbReference>
<dbReference type="Pfam" id="PF00102">
    <property type="entry name" value="Y_phosphatase"/>
    <property type="match status" value="2"/>
</dbReference>
<feature type="coiled-coil region" evidence="11">
    <location>
        <begin position="861"/>
        <end position="888"/>
    </location>
</feature>
<evidence type="ECO:0000256" key="13">
    <source>
        <dbReference type="SAM" id="Phobius"/>
    </source>
</evidence>
<dbReference type="Proteomes" id="UP000663828">
    <property type="component" value="Unassembled WGS sequence"/>
</dbReference>
<dbReference type="InterPro" id="IPR003595">
    <property type="entry name" value="Tyr_Pase_cat"/>
</dbReference>
<dbReference type="GO" id="GO:0005737">
    <property type="term" value="C:cytoplasm"/>
    <property type="evidence" value="ECO:0007669"/>
    <property type="project" value="TreeGrafter"/>
</dbReference>
<dbReference type="GO" id="GO:0004726">
    <property type="term" value="F:non-membrane spanning protein tyrosine phosphatase activity"/>
    <property type="evidence" value="ECO:0007669"/>
    <property type="project" value="TreeGrafter"/>
</dbReference>
<keyword evidence="13" id="KW-0812">Transmembrane</keyword>
<evidence type="ECO:0000256" key="10">
    <source>
        <dbReference type="PROSITE-ProRule" id="PRU00339"/>
    </source>
</evidence>
<dbReference type="Gene3D" id="3.90.190.10">
    <property type="entry name" value="Protein tyrosine phosphatase superfamily"/>
    <property type="match status" value="1"/>
</dbReference>
<dbReference type="SUPFAM" id="SSF52799">
    <property type="entry name" value="(Phosphotyrosine protein) phosphatases II"/>
    <property type="match status" value="1"/>
</dbReference>
<keyword evidence="6" id="KW-0378">Hydrolase</keyword>
<comment type="caution">
    <text evidence="16">The sequence shown here is derived from an EMBL/GenBank/DDBJ whole genome shotgun (WGS) entry which is preliminary data.</text>
</comment>
<evidence type="ECO:0000313" key="16">
    <source>
        <dbReference type="EMBL" id="CAF1308614.1"/>
    </source>
</evidence>
<dbReference type="InterPro" id="IPR000387">
    <property type="entry name" value="Tyr_Pase_dom"/>
</dbReference>
<keyword evidence="13" id="KW-1133">Transmembrane helix</keyword>
<keyword evidence="7 10" id="KW-0802">TPR repeat</keyword>
<feature type="domain" description="Tyrosine-protein phosphatase" evidence="14">
    <location>
        <begin position="445"/>
        <end position="740"/>
    </location>
</feature>
<name>A0A815EA30_ADIRI</name>
<dbReference type="Gene3D" id="2.40.50.550">
    <property type="match status" value="1"/>
</dbReference>
<evidence type="ECO:0000256" key="6">
    <source>
        <dbReference type="ARBA" id="ARBA00022801"/>
    </source>
</evidence>
<comment type="similarity">
    <text evidence="2">Belongs to the protein-tyrosine phosphatase family. Non-receptor class 1 subfamily.</text>
</comment>